<reference evidence="1" key="2">
    <citation type="submission" date="2020-11" db="EMBL/GenBank/DDBJ databases">
        <authorList>
            <person name="McCartney M.A."/>
            <person name="Auch B."/>
            <person name="Kono T."/>
            <person name="Mallez S."/>
            <person name="Becker A."/>
            <person name="Gohl D.M."/>
            <person name="Silverstein K.A.T."/>
            <person name="Koren S."/>
            <person name="Bechman K.B."/>
            <person name="Herman A."/>
            <person name="Abrahante J.E."/>
            <person name="Garbe J."/>
        </authorList>
    </citation>
    <scope>NUCLEOTIDE SEQUENCE</scope>
    <source>
        <strain evidence="1">Duluth1</strain>
        <tissue evidence="1">Whole animal</tissue>
    </source>
</reference>
<evidence type="ECO:0000313" key="1">
    <source>
        <dbReference type="EMBL" id="KAH3812114.1"/>
    </source>
</evidence>
<proteinExistence type="predicted"/>
<reference evidence="1" key="1">
    <citation type="journal article" date="2019" name="bioRxiv">
        <title>The Genome of the Zebra Mussel, Dreissena polymorpha: A Resource for Invasive Species Research.</title>
        <authorList>
            <person name="McCartney M.A."/>
            <person name="Auch B."/>
            <person name="Kono T."/>
            <person name="Mallez S."/>
            <person name="Zhang Y."/>
            <person name="Obille A."/>
            <person name="Becker A."/>
            <person name="Abrahante J.E."/>
            <person name="Garbe J."/>
            <person name="Badalamenti J.P."/>
            <person name="Herman A."/>
            <person name="Mangelson H."/>
            <person name="Liachko I."/>
            <person name="Sullivan S."/>
            <person name="Sone E.D."/>
            <person name="Koren S."/>
            <person name="Silverstein K.A.T."/>
            <person name="Beckman K.B."/>
            <person name="Gohl D.M."/>
        </authorList>
    </citation>
    <scope>NUCLEOTIDE SEQUENCE</scope>
    <source>
        <strain evidence="1">Duluth1</strain>
        <tissue evidence="1">Whole animal</tissue>
    </source>
</reference>
<evidence type="ECO:0000313" key="2">
    <source>
        <dbReference type="Proteomes" id="UP000828390"/>
    </source>
</evidence>
<protein>
    <submittedName>
        <fullName evidence="1">Uncharacterized protein</fullName>
    </submittedName>
</protein>
<accession>A0A9D4GAL6</accession>
<name>A0A9D4GAL6_DREPO</name>
<organism evidence="1 2">
    <name type="scientific">Dreissena polymorpha</name>
    <name type="common">Zebra mussel</name>
    <name type="synonym">Mytilus polymorpha</name>
    <dbReference type="NCBI Taxonomy" id="45954"/>
    <lineage>
        <taxon>Eukaryota</taxon>
        <taxon>Metazoa</taxon>
        <taxon>Spiralia</taxon>
        <taxon>Lophotrochozoa</taxon>
        <taxon>Mollusca</taxon>
        <taxon>Bivalvia</taxon>
        <taxon>Autobranchia</taxon>
        <taxon>Heteroconchia</taxon>
        <taxon>Euheterodonta</taxon>
        <taxon>Imparidentia</taxon>
        <taxon>Neoheterodontei</taxon>
        <taxon>Myida</taxon>
        <taxon>Dreissenoidea</taxon>
        <taxon>Dreissenidae</taxon>
        <taxon>Dreissena</taxon>
    </lineage>
</organism>
<comment type="caution">
    <text evidence="1">The sequence shown here is derived from an EMBL/GenBank/DDBJ whole genome shotgun (WGS) entry which is preliminary data.</text>
</comment>
<sequence>MTTPWPIGAIGRSNAGIAVMQFKEDALQIHLLDLKGKLLQEIDLSHWGSAAMLKIRCSFQAQALCIRFHNQGSESYL</sequence>
<dbReference type="AlphaFoldDB" id="A0A9D4GAL6"/>
<gene>
    <name evidence="1" type="ORF">DPMN_140537</name>
</gene>
<dbReference type="EMBL" id="JAIWYP010000006">
    <property type="protein sequence ID" value="KAH3812114.1"/>
    <property type="molecule type" value="Genomic_DNA"/>
</dbReference>
<dbReference type="Proteomes" id="UP000828390">
    <property type="component" value="Unassembled WGS sequence"/>
</dbReference>
<keyword evidence="2" id="KW-1185">Reference proteome</keyword>